<comment type="caution">
    <text evidence="1">The sequence shown here is derived from an EMBL/GenBank/DDBJ whole genome shotgun (WGS) entry which is preliminary data.</text>
</comment>
<protein>
    <submittedName>
        <fullName evidence="1">Uncharacterized protein</fullName>
    </submittedName>
</protein>
<feature type="non-terminal residue" evidence="1">
    <location>
        <position position="85"/>
    </location>
</feature>
<gene>
    <name evidence="1" type="ORF">GM543_14010</name>
</gene>
<dbReference type="Proteomes" id="UP000469505">
    <property type="component" value="Unassembled WGS sequence"/>
</dbReference>
<evidence type="ECO:0000313" key="1">
    <source>
        <dbReference type="EMBL" id="MTV88568.1"/>
    </source>
</evidence>
<dbReference type="AlphaFoldDB" id="A0A6I3UAC0"/>
<name>A0A6I3UAC0_STREE</name>
<dbReference type="EMBL" id="WNHX01000869">
    <property type="protein sequence ID" value="MTV88568.1"/>
    <property type="molecule type" value="Genomic_DNA"/>
</dbReference>
<proteinExistence type="predicted"/>
<organism evidence="1 2">
    <name type="scientific">Streptococcus pneumoniae</name>
    <dbReference type="NCBI Taxonomy" id="1313"/>
    <lineage>
        <taxon>Bacteria</taxon>
        <taxon>Bacillati</taxon>
        <taxon>Bacillota</taxon>
        <taxon>Bacilli</taxon>
        <taxon>Lactobacillales</taxon>
        <taxon>Streptococcaceae</taxon>
        <taxon>Streptococcus</taxon>
    </lineage>
</organism>
<sequence>MIAALLLYECRGNIGQLVADIQMICAEGFLEYKVKGTDEVRIEVPALPDYIYKGLLNCRRGGSAFLDYICAGDEYYYFQNQQNVI</sequence>
<dbReference type="RefSeq" id="WP_162481204.1">
    <property type="nucleotide sequence ID" value="NZ_WNHX01000869.1"/>
</dbReference>
<accession>A0A6I3UAC0</accession>
<reference evidence="1 2" key="1">
    <citation type="submission" date="2019-11" db="EMBL/GenBank/DDBJ databases">
        <title>Growth characteristics of pneumococcus vary with the chemical composition of the capsule and with environmental conditions.</title>
        <authorList>
            <person name="Tothpal A."/>
            <person name="Desobry K."/>
            <person name="Joshi S."/>
            <person name="Wyllie A.L."/>
            <person name="Weinberger D.M."/>
        </authorList>
    </citation>
    <scope>NUCLEOTIDE SEQUENCE [LARGE SCALE GENOMIC DNA]</scope>
    <source>
        <strain evidence="2">pnumococcus35B</strain>
    </source>
</reference>
<evidence type="ECO:0000313" key="2">
    <source>
        <dbReference type="Proteomes" id="UP000469505"/>
    </source>
</evidence>